<evidence type="ECO:0000259" key="11">
    <source>
        <dbReference type="PROSITE" id="PS51846"/>
    </source>
</evidence>
<comment type="subcellular location">
    <subcellularLocation>
        <location evidence="1">Cell membrane</location>
        <topology evidence="1">Multi-pass membrane protein</topology>
    </subcellularLocation>
</comment>
<dbReference type="EMBL" id="NFJD01000001">
    <property type="protein sequence ID" value="OUO57502.1"/>
    <property type="molecule type" value="Genomic_DNA"/>
</dbReference>
<dbReference type="Pfam" id="PF01595">
    <property type="entry name" value="CNNM"/>
    <property type="match status" value="1"/>
</dbReference>
<feature type="transmembrane region" description="Helical" evidence="9">
    <location>
        <begin position="99"/>
        <end position="119"/>
    </location>
</feature>
<keyword evidence="3 8" id="KW-0812">Transmembrane</keyword>
<dbReference type="InterPro" id="IPR051676">
    <property type="entry name" value="UPF0053_domain"/>
</dbReference>
<organism evidence="12 13">
    <name type="scientific">Candidatus Avelusimicrobium gallicola</name>
    <dbReference type="NCBI Taxonomy" id="2562704"/>
    <lineage>
        <taxon>Bacteria</taxon>
        <taxon>Pseudomonadati</taxon>
        <taxon>Elusimicrobiota</taxon>
        <taxon>Elusimicrobia</taxon>
        <taxon>Elusimicrobiales</taxon>
        <taxon>Elusimicrobiaceae</taxon>
        <taxon>Candidatus Avelusimicrobium</taxon>
    </lineage>
</organism>
<evidence type="ECO:0000259" key="10">
    <source>
        <dbReference type="PROSITE" id="PS51371"/>
    </source>
</evidence>
<dbReference type="RefSeq" id="WP_087286945.1">
    <property type="nucleotide sequence ID" value="NZ_NFJD01000001.1"/>
</dbReference>
<keyword evidence="4" id="KW-0677">Repeat</keyword>
<evidence type="ECO:0008006" key="14">
    <source>
        <dbReference type="Google" id="ProtNLM"/>
    </source>
</evidence>
<feature type="domain" description="CNNM transmembrane" evidence="11">
    <location>
        <begin position="1"/>
        <end position="188"/>
    </location>
</feature>
<dbReference type="OrthoDB" id="9798188at2"/>
<evidence type="ECO:0000256" key="1">
    <source>
        <dbReference type="ARBA" id="ARBA00004651"/>
    </source>
</evidence>
<dbReference type="AlphaFoldDB" id="A0A1Y4DFR3"/>
<evidence type="ECO:0000256" key="6">
    <source>
        <dbReference type="ARBA" id="ARBA00023136"/>
    </source>
</evidence>
<dbReference type="InterPro" id="IPR002550">
    <property type="entry name" value="CNNM"/>
</dbReference>
<evidence type="ECO:0000256" key="7">
    <source>
        <dbReference type="PROSITE-ProRule" id="PRU00703"/>
    </source>
</evidence>
<keyword evidence="2" id="KW-1003">Cell membrane</keyword>
<dbReference type="PANTHER" id="PTHR43099:SF5">
    <property type="entry name" value="HLYC_CORC FAMILY TRANSPORTER"/>
    <property type="match status" value="1"/>
</dbReference>
<evidence type="ECO:0000256" key="4">
    <source>
        <dbReference type="ARBA" id="ARBA00022737"/>
    </source>
</evidence>
<dbReference type="PROSITE" id="PS51846">
    <property type="entry name" value="CNNM"/>
    <property type="match status" value="1"/>
</dbReference>
<evidence type="ECO:0000256" key="5">
    <source>
        <dbReference type="ARBA" id="ARBA00022989"/>
    </source>
</evidence>
<name>A0A1Y4DFR3_9BACT</name>
<evidence type="ECO:0000256" key="2">
    <source>
        <dbReference type="ARBA" id="ARBA00022475"/>
    </source>
</evidence>
<protein>
    <recommendedName>
        <fullName evidence="14">HlyC/CorC family transporter</fullName>
    </recommendedName>
</protein>
<dbReference type="SUPFAM" id="SSF54631">
    <property type="entry name" value="CBS-domain pair"/>
    <property type="match status" value="1"/>
</dbReference>
<reference evidence="13" key="1">
    <citation type="submission" date="2017-04" db="EMBL/GenBank/DDBJ databases">
        <title>Function of individual gut microbiota members based on whole genome sequencing of pure cultures obtained from chicken caecum.</title>
        <authorList>
            <person name="Medvecky M."/>
            <person name="Cejkova D."/>
            <person name="Polansky O."/>
            <person name="Karasova D."/>
            <person name="Kubasova T."/>
            <person name="Cizek A."/>
            <person name="Rychlik I."/>
        </authorList>
    </citation>
    <scope>NUCLEOTIDE SEQUENCE [LARGE SCALE GENOMIC DNA]</scope>
    <source>
        <strain evidence="13">An273</strain>
    </source>
</reference>
<dbReference type="Pfam" id="PF00571">
    <property type="entry name" value="CBS"/>
    <property type="match status" value="1"/>
</dbReference>
<feature type="domain" description="CBS" evidence="10">
    <location>
        <begin position="288"/>
        <end position="344"/>
    </location>
</feature>
<evidence type="ECO:0000256" key="9">
    <source>
        <dbReference type="SAM" id="Phobius"/>
    </source>
</evidence>
<evidence type="ECO:0000313" key="12">
    <source>
        <dbReference type="EMBL" id="OUO57502.1"/>
    </source>
</evidence>
<keyword evidence="5 8" id="KW-1133">Transmembrane helix</keyword>
<feature type="transmembrane region" description="Helical" evidence="9">
    <location>
        <begin position="139"/>
        <end position="161"/>
    </location>
</feature>
<dbReference type="Proteomes" id="UP000196368">
    <property type="component" value="Unassembled WGS sequence"/>
</dbReference>
<evidence type="ECO:0000313" key="13">
    <source>
        <dbReference type="Proteomes" id="UP000196368"/>
    </source>
</evidence>
<feature type="transmembrane region" description="Helical" evidence="9">
    <location>
        <begin position="57"/>
        <end position="78"/>
    </location>
</feature>
<dbReference type="InterPro" id="IPR044751">
    <property type="entry name" value="Ion_transp-like_CBS"/>
</dbReference>
<dbReference type="InterPro" id="IPR046342">
    <property type="entry name" value="CBS_dom_sf"/>
</dbReference>
<sequence>MTILIILLMLVLNALLAAYEMALASISRTKLSILAQEKRLGAEQALFMKDHMEGSLAVVQIGITLVGAIAAAAGGAGADEMFSPILQEWLSLPKRLADVVSVAVVVVPLSFITIVFAELTPKTFAIKNKEFVTLKFSPVMRVLYSILSPIVHIMEALVRFFTQKPLSSKKPDPKEAQQAAMTDLRTAAAIASSSRLFGKTEEKIVLSSAMFCIRKIREIQVPLDQVYMLDAGDSIADTFVKAHLDMHTRFPVRENPQDPQSIIGYLNFKDIFLSTKMASGSPTSARSIMRPILRLEADTLISAALEKLMKNKQHICLVTEGEKITGILTLEDIFEEMVGEIEDEYDFFPAYIRPIGSSLVASASAKMTDVFAQLQVSAPEGLAATTTVLQWTEQKLGRALDKNDKLKADGILVDPRKFRRHKLMEVLISKAD</sequence>
<accession>A0A1Y4DFR3</accession>
<dbReference type="GO" id="GO:0005886">
    <property type="term" value="C:plasma membrane"/>
    <property type="evidence" value="ECO:0007669"/>
    <property type="project" value="UniProtKB-SubCell"/>
</dbReference>
<evidence type="ECO:0000256" key="8">
    <source>
        <dbReference type="PROSITE-ProRule" id="PRU01193"/>
    </source>
</evidence>
<comment type="caution">
    <text evidence="12">The sequence shown here is derived from an EMBL/GenBank/DDBJ whole genome shotgun (WGS) entry which is preliminary data.</text>
</comment>
<keyword evidence="7" id="KW-0129">CBS domain</keyword>
<gene>
    <name evidence="12" type="ORF">B5F75_01645</name>
</gene>
<dbReference type="CDD" id="cd04590">
    <property type="entry name" value="CBS_pair_CorC_HlyC_assoc"/>
    <property type="match status" value="1"/>
</dbReference>
<keyword evidence="6 8" id="KW-0472">Membrane</keyword>
<dbReference type="Gene3D" id="3.10.580.10">
    <property type="entry name" value="CBS-domain"/>
    <property type="match status" value="1"/>
</dbReference>
<dbReference type="PROSITE" id="PS51371">
    <property type="entry name" value="CBS"/>
    <property type="match status" value="1"/>
</dbReference>
<evidence type="ECO:0000256" key="3">
    <source>
        <dbReference type="ARBA" id="ARBA00022692"/>
    </source>
</evidence>
<keyword evidence="13" id="KW-1185">Reference proteome</keyword>
<dbReference type="InterPro" id="IPR000644">
    <property type="entry name" value="CBS_dom"/>
</dbReference>
<proteinExistence type="predicted"/>
<dbReference type="PANTHER" id="PTHR43099">
    <property type="entry name" value="UPF0053 PROTEIN YRKA"/>
    <property type="match status" value="1"/>
</dbReference>